<dbReference type="AlphaFoldDB" id="A0A917C0G3"/>
<keyword evidence="6 7" id="KW-0472">Membrane</keyword>
<evidence type="ECO:0000256" key="1">
    <source>
        <dbReference type="ARBA" id="ARBA00004651"/>
    </source>
</evidence>
<reference evidence="10" key="1">
    <citation type="journal article" date="2014" name="Int. J. Syst. Evol. Microbiol.">
        <title>Complete genome sequence of Corynebacterium casei LMG S-19264T (=DSM 44701T), isolated from a smear-ripened cheese.</title>
        <authorList>
            <consortium name="US DOE Joint Genome Institute (JGI-PGF)"/>
            <person name="Walter F."/>
            <person name="Albersmeier A."/>
            <person name="Kalinowski J."/>
            <person name="Ruckert C."/>
        </authorList>
    </citation>
    <scope>NUCLEOTIDE SEQUENCE</scope>
    <source>
        <strain evidence="10">CGMCC 1.16134</strain>
    </source>
</reference>
<dbReference type="InterPro" id="IPR003593">
    <property type="entry name" value="AAA+_ATPase"/>
</dbReference>
<dbReference type="CDD" id="cd07346">
    <property type="entry name" value="ABC_6TM_exporters"/>
    <property type="match status" value="1"/>
</dbReference>
<evidence type="ECO:0000313" key="10">
    <source>
        <dbReference type="EMBL" id="GGF65793.1"/>
    </source>
</evidence>
<dbReference type="Pfam" id="PF00664">
    <property type="entry name" value="ABC_membrane"/>
    <property type="match status" value="1"/>
</dbReference>
<dbReference type="Pfam" id="PF00005">
    <property type="entry name" value="ABC_tran"/>
    <property type="match status" value="1"/>
</dbReference>
<evidence type="ECO:0000313" key="11">
    <source>
        <dbReference type="Proteomes" id="UP000637643"/>
    </source>
</evidence>
<keyword evidence="3" id="KW-0547">Nucleotide-binding</keyword>
<keyword evidence="2 7" id="KW-0812">Transmembrane</keyword>
<dbReference type="GO" id="GO:0015421">
    <property type="term" value="F:ABC-type oligopeptide transporter activity"/>
    <property type="evidence" value="ECO:0007669"/>
    <property type="project" value="TreeGrafter"/>
</dbReference>
<keyword evidence="4 10" id="KW-0067">ATP-binding</keyword>
<dbReference type="PROSITE" id="PS50929">
    <property type="entry name" value="ABC_TM1F"/>
    <property type="match status" value="1"/>
</dbReference>
<feature type="transmembrane region" description="Helical" evidence="7">
    <location>
        <begin position="286"/>
        <end position="307"/>
    </location>
</feature>
<feature type="transmembrane region" description="Helical" evidence="7">
    <location>
        <begin position="57"/>
        <end position="78"/>
    </location>
</feature>
<dbReference type="RefSeq" id="WP_189022361.1">
    <property type="nucleotide sequence ID" value="NZ_BMKR01000003.1"/>
</dbReference>
<dbReference type="EMBL" id="BMKR01000003">
    <property type="protein sequence ID" value="GGF65793.1"/>
    <property type="molecule type" value="Genomic_DNA"/>
</dbReference>
<feature type="transmembrane region" description="Helical" evidence="7">
    <location>
        <begin position="157"/>
        <end position="178"/>
    </location>
</feature>
<dbReference type="InterPro" id="IPR017871">
    <property type="entry name" value="ABC_transporter-like_CS"/>
</dbReference>
<proteinExistence type="predicted"/>
<reference evidence="10" key="2">
    <citation type="submission" date="2020-09" db="EMBL/GenBank/DDBJ databases">
        <authorList>
            <person name="Sun Q."/>
            <person name="Zhou Y."/>
        </authorList>
    </citation>
    <scope>NUCLEOTIDE SEQUENCE</scope>
    <source>
        <strain evidence="10">CGMCC 1.16134</strain>
    </source>
</reference>
<dbReference type="PROSITE" id="PS00211">
    <property type="entry name" value="ABC_TRANSPORTER_1"/>
    <property type="match status" value="1"/>
</dbReference>
<keyword evidence="5 7" id="KW-1133">Transmembrane helix</keyword>
<dbReference type="InterPro" id="IPR027417">
    <property type="entry name" value="P-loop_NTPase"/>
</dbReference>
<dbReference type="InterPro" id="IPR039421">
    <property type="entry name" value="Type_1_exporter"/>
</dbReference>
<dbReference type="PANTHER" id="PTHR43394:SF1">
    <property type="entry name" value="ATP-BINDING CASSETTE SUB-FAMILY B MEMBER 10, MITOCHONDRIAL"/>
    <property type="match status" value="1"/>
</dbReference>
<evidence type="ECO:0000256" key="4">
    <source>
        <dbReference type="ARBA" id="ARBA00022840"/>
    </source>
</evidence>
<evidence type="ECO:0000256" key="3">
    <source>
        <dbReference type="ARBA" id="ARBA00022741"/>
    </source>
</evidence>
<feature type="domain" description="ABC transporter" evidence="8">
    <location>
        <begin position="333"/>
        <end position="555"/>
    </location>
</feature>
<dbReference type="Proteomes" id="UP000637643">
    <property type="component" value="Unassembled WGS sequence"/>
</dbReference>
<dbReference type="PROSITE" id="PS50893">
    <property type="entry name" value="ABC_TRANSPORTER_2"/>
    <property type="match status" value="1"/>
</dbReference>
<dbReference type="InterPro" id="IPR003439">
    <property type="entry name" value="ABC_transporter-like_ATP-bd"/>
</dbReference>
<organism evidence="10 11">
    <name type="scientific">Paenibacillus albidus</name>
    <dbReference type="NCBI Taxonomy" id="2041023"/>
    <lineage>
        <taxon>Bacteria</taxon>
        <taxon>Bacillati</taxon>
        <taxon>Bacillota</taxon>
        <taxon>Bacilli</taxon>
        <taxon>Bacillales</taxon>
        <taxon>Paenibacillaceae</taxon>
        <taxon>Paenibacillus</taxon>
    </lineage>
</organism>
<dbReference type="GO" id="GO:0005886">
    <property type="term" value="C:plasma membrane"/>
    <property type="evidence" value="ECO:0007669"/>
    <property type="project" value="UniProtKB-SubCell"/>
</dbReference>
<evidence type="ECO:0000256" key="5">
    <source>
        <dbReference type="ARBA" id="ARBA00022989"/>
    </source>
</evidence>
<evidence type="ECO:0000259" key="8">
    <source>
        <dbReference type="PROSITE" id="PS50893"/>
    </source>
</evidence>
<dbReference type="Gene3D" id="1.20.1560.10">
    <property type="entry name" value="ABC transporter type 1, transmembrane domain"/>
    <property type="match status" value="1"/>
</dbReference>
<feature type="transmembrane region" description="Helical" evidence="7">
    <location>
        <begin position="126"/>
        <end position="151"/>
    </location>
</feature>
<dbReference type="SUPFAM" id="SSF52540">
    <property type="entry name" value="P-loop containing nucleoside triphosphate hydrolases"/>
    <property type="match status" value="1"/>
</dbReference>
<dbReference type="Gene3D" id="3.40.50.300">
    <property type="entry name" value="P-loop containing nucleotide triphosphate hydrolases"/>
    <property type="match status" value="1"/>
</dbReference>
<dbReference type="InterPro" id="IPR036640">
    <property type="entry name" value="ABC1_TM_sf"/>
</dbReference>
<dbReference type="SUPFAM" id="SSF90123">
    <property type="entry name" value="ABC transporter transmembrane region"/>
    <property type="match status" value="1"/>
</dbReference>
<feature type="domain" description="ABC transmembrane type-1" evidence="9">
    <location>
        <begin position="21"/>
        <end position="301"/>
    </location>
</feature>
<dbReference type="CDD" id="cd03228">
    <property type="entry name" value="ABCC_MRP_Like"/>
    <property type="match status" value="1"/>
</dbReference>
<feature type="transmembrane region" description="Helical" evidence="7">
    <location>
        <begin position="12"/>
        <end position="37"/>
    </location>
</feature>
<dbReference type="SMART" id="SM00382">
    <property type="entry name" value="AAA"/>
    <property type="match status" value="1"/>
</dbReference>
<protein>
    <submittedName>
        <fullName evidence="10">Multidrug ABC transporter ATP-binding protein</fullName>
    </submittedName>
</protein>
<evidence type="ECO:0000256" key="7">
    <source>
        <dbReference type="SAM" id="Phobius"/>
    </source>
</evidence>
<accession>A0A917C0G3</accession>
<gene>
    <name evidence="10" type="ORF">GCM10010912_08560</name>
</gene>
<dbReference type="GO" id="GO:0016887">
    <property type="term" value="F:ATP hydrolysis activity"/>
    <property type="evidence" value="ECO:0007669"/>
    <property type="project" value="InterPro"/>
</dbReference>
<keyword evidence="11" id="KW-1185">Reference proteome</keyword>
<sequence>MLKSYLDFICKYLFRFKLMLVGILILSILSSAINLLIPYISSLLFDLGIMSAEISPIINISLLLLFLSVVKFFIKYYVQILHAQLSVKFTTSIKKDMYSHLLRLPMRYFDNNHKGYLLSRIDEVDALSVLFSSAIFDFFAALITAVGAFYYIFDKSWILLLISFVFLPIFYILTRASLKKIHKTSREIYEVNATTKGKLQESIEGIQELKHLNNEERTFKDLTNQVNKIARKIIEQSKFAAMGTEGVSLLLNISQITITLTIGILIVRSQLSIGDYVALTQYVLLLYAPVQLIAAFSMTIQPGLVALDRVSSILKMDIEEKEIGIKIEEIVSVQFKEVSFKYEGAADYVLEKIDFTLDKNEILAIQGVNGSGKSTIIKILLGLYREYDGILEINGINLKEVNIQSLRNRVGIVSQNVILFSGTLLENIKMANPNISNQHLDNLLDIFQDKMFTDIDPYSMVLNEKANNLSGGQKQKIALLRAFAKDPDILIFDEATSNLDIASKAFLEEAIKKIFKNKMCIIISHEENISRIADRILEIVDGVLIERGYDAALSAGRDQ</sequence>
<dbReference type="GO" id="GO:0005524">
    <property type="term" value="F:ATP binding"/>
    <property type="evidence" value="ECO:0007669"/>
    <property type="project" value="UniProtKB-KW"/>
</dbReference>
<comment type="subcellular location">
    <subcellularLocation>
        <location evidence="1">Cell membrane</location>
        <topology evidence="1">Multi-pass membrane protein</topology>
    </subcellularLocation>
</comment>
<comment type="caution">
    <text evidence="10">The sequence shown here is derived from an EMBL/GenBank/DDBJ whole genome shotgun (WGS) entry which is preliminary data.</text>
</comment>
<evidence type="ECO:0000256" key="6">
    <source>
        <dbReference type="ARBA" id="ARBA00023136"/>
    </source>
</evidence>
<evidence type="ECO:0000259" key="9">
    <source>
        <dbReference type="PROSITE" id="PS50929"/>
    </source>
</evidence>
<dbReference type="PANTHER" id="PTHR43394">
    <property type="entry name" value="ATP-DEPENDENT PERMEASE MDL1, MITOCHONDRIAL"/>
    <property type="match status" value="1"/>
</dbReference>
<name>A0A917C0G3_9BACL</name>
<evidence type="ECO:0000256" key="2">
    <source>
        <dbReference type="ARBA" id="ARBA00022692"/>
    </source>
</evidence>
<feature type="transmembrane region" description="Helical" evidence="7">
    <location>
        <begin position="247"/>
        <end position="266"/>
    </location>
</feature>
<dbReference type="InterPro" id="IPR011527">
    <property type="entry name" value="ABC1_TM_dom"/>
</dbReference>